<protein>
    <submittedName>
        <fullName evidence="2">Uncharacterized protein</fullName>
    </submittedName>
</protein>
<accession>A0AAE1R4R9</accession>
<comment type="caution">
    <text evidence="2">The sequence shown here is derived from an EMBL/GenBank/DDBJ whole genome shotgun (WGS) entry which is preliminary data.</text>
</comment>
<evidence type="ECO:0000313" key="2">
    <source>
        <dbReference type="EMBL" id="KAK4343682.1"/>
    </source>
</evidence>
<reference evidence="2" key="1">
    <citation type="submission" date="2023-12" db="EMBL/GenBank/DDBJ databases">
        <title>Genome assembly of Anisodus tanguticus.</title>
        <authorList>
            <person name="Wang Y.-J."/>
        </authorList>
    </citation>
    <scope>NUCLEOTIDE SEQUENCE</scope>
    <source>
        <strain evidence="2">KB-2021</strain>
        <tissue evidence="2">Leaf</tissue>
    </source>
</reference>
<dbReference type="EMBL" id="JAVYJV010000020">
    <property type="protein sequence ID" value="KAK4343682.1"/>
    <property type="molecule type" value="Genomic_DNA"/>
</dbReference>
<proteinExistence type="predicted"/>
<keyword evidence="3" id="KW-1185">Reference proteome</keyword>
<dbReference type="AlphaFoldDB" id="A0AAE1R4R9"/>
<feature type="region of interest" description="Disordered" evidence="1">
    <location>
        <begin position="1"/>
        <end position="64"/>
    </location>
</feature>
<feature type="region of interest" description="Disordered" evidence="1">
    <location>
        <begin position="119"/>
        <end position="142"/>
    </location>
</feature>
<feature type="compositionally biased region" description="Basic and acidic residues" evidence="1">
    <location>
        <begin position="32"/>
        <end position="47"/>
    </location>
</feature>
<dbReference type="Proteomes" id="UP001291623">
    <property type="component" value="Unassembled WGS sequence"/>
</dbReference>
<organism evidence="2 3">
    <name type="scientific">Anisodus tanguticus</name>
    <dbReference type="NCBI Taxonomy" id="243964"/>
    <lineage>
        <taxon>Eukaryota</taxon>
        <taxon>Viridiplantae</taxon>
        <taxon>Streptophyta</taxon>
        <taxon>Embryophyta</taxon>
        <taxon>Tracheophyta</taxon>
        <taxon>Spermatophyta</taxon>
        <taxon>Magnoliopsida</taxon>
        <taxon>eudicotyledons</taxon>
        <taxon>Gunneridae</taxon>
        <taxon>Pentapetalae</taxon>
        <taxon>asterids</taxon>
        <taxon>lamiids</taxon>
        <taxon>Solanales</taxon>
        <taxon>Solanaceae</taxon>
        <taxon>Solanoideae</taxon>
        <taxon>Hyoscyameae</taxon>
        <taxon>Anisodus</taxon>
    </lineage>
</organism>
<evidence type="ECO:0000256" key="1">
    <source>
        <dbReference type="SAM" id="MobiDB-lite"/>
    </source>
</evidence>
<gene>
    <name evidence="2" type="ORF">RND71_036776</name>
</gene>
<feature type="compositionally biased region" description="Basic residues" evidence="1">
    <location>
        <begin position="119"/>
        <end position="129"/>
    </location>
</feature>
<name>A0AAE1R4R9_9SOLA</name>
<evidence type="ECO:0000313" key="3">
    <source>
        <dbReference type="Proteomes" id="UP001291623"/>
    </source>
</evidence>
<sequence>MSSKRMKKGVVSITEVEDAEPELGVNPEEADDKNSKTKERDVPETSKNKSKKKKGGRTIAQKDEDEIDKILAELEIGEGQATFALTPQEEKGQLGDDVFENEEVVEEGFVEFVAAKKKKKTKKKEKKKNMTTTSADASTMEEETKNYAKAKLADKKQSKQVREMQVRLQKIKEAEERKKTKIQGRKKRNVFAWKTNSEVLMGRKNGMECVEENFEIAKQGGGGGEKSKKKNRAVIDDDEYSIGIELSEEPTVQDETVV</sequence>